<dbReference type="GO" id="GO:0000422">
    <property type="term" value="P:autophagy of mitochondrion"/>
    <property type="evidence" value="ECO:0007669"/>
    <property type="project" value="TreeGrafter"/>
</dbReference>
<dbReference type="GO" id="GO:0061709">
    <property type="term" value="P:reticulophagy"/>
    <property type="evidence" value="ECO:0007669"/>
    <property type="project" value="TreeGrafter"/>
</dbReference>
<keyword evidence="9" id="KW-0472">Membrane</keyword>
<keyword evidence="6" id="KW-0256">Endoplasmic reticulum</keyword>
<evidence type="ECO:0000256" key="2">
    <source>
        <dbReference type="ARBA" id="ARBA00004623"/>
    </source>
</evidence>
<evidence type="ECO:0000256" key="3">
    <source>
        <dbReference type="ARBA" id="ARBA00009714"/>
    </source>
</evidence>
<accession>A0AAU9JGW2</accession>
<keyword evidence="13" id="KW-1185">Reference proteome</keyword>
<comment type="subcellular location">
    <subcellularLocation>
        <location evidence="1">Endoplasmic reticulum membrane</location>
        <topology evidence="1">Peripheral membrane protein</topology>
    </subcellularLocation>
    <subcellularLocation>
        <location evidence="2">Preautophagosomal structure membrane</location>
        <topology evidence="2">Peripheral membrane protein</topology>
    </subcellularLocation>
</comment>
<keyword evidence="5" id="KW-0813">Transport</keyword>
<comment type="caution">
    <text evidence="12">The sequence shown here is derived from an EMBL/GenBank/DDBJ whole genome shotgun (WGS) entry which is preliminary data.</text>
</comment>
<comment type="catalytic activity">
    <reaction evidence="11">
        <text>a 1,2-diacyl-sn-glycero-3-phosphoethanolamine(in) = a 1,2-diacyl-sn-glycero-3-phosphoethanolamine(out)</text>
        <dbReference type="Rhea" id="RHEA:38895"/>
        <dbReference type="ChEBI" id="CHEBI:64612"/>
    </reaction>
</comment>
<dbReference type="GO" id="GO:0034727">
    <property type="term" value="P:piecemeal microautophagy of the nucleus"/>
    <property type="evidence" value="ECO:0007669"/>
    <property type="project" value="TreeGrafter"/>
</dbReference>
<gene>
    <name evidence="12" type="ORF">BSTOLATCC_MIC38762</name>
</gene>
<sequence>MSLLTRPVEELLRYILTRIHGGLLLGELDHNHFQAKVTDGIYILSDLNLNPHSINQNLAESIVHLTKARISSIHIHFPSIINIMGGPISVQIREVLIELCSAGDSGFSVIKNIPSIAPTECEEEQGVTLMTKAIGNLLSNIIFEISVVKIRVRARPEDPDYVQFMIPRITLTDVNKEGSISIQKLLRIGGIRISMMKGEREIYDPSDYSNICVLENEIEARIVISKEMLFVDCIMDAINVLMSPEQLRIVLNILMNLRKSDLIEHVGKSFLEEAYEEFEEEIKESAQSPIMSHNQEKTVKFQLKSLVVGLLCDETIPFRKKWEYSDGPYPALPESHFLLKIGNIKFVASHNMSLRIKDGFLKYFHLANTQALESSSIYQSARQSFFPDFFMGKNPNSGFWAADINTQHFCTKNIIYFHKSARDIPMSPGVILKQTKEDIEIKINRNDIYAKIAMTRINLDTITIFRLKQLQSLFENHHRNHSQSSKTLVIEIPMIFCEYQNNEFSGPINEMCCCNEKYWKITTELKLVKIIKKEKLEVNLAEAIINILKDNEILNIVRIYHIKFDRQLQEENHEEVLEEHKENPSMRYYIPRQGTVVITKNVKTSEPYSSIAEDSFVFEPLSRSMLQEDLWKGRANYLNSIVSTSIEIFVDSNSLLLLSQLIPISDKKPSFDKKESWNIQIREIALNLCSNNAHVNWNYPQPNSMQSCYTLDASVTKTIDPIVGCRIPTVSVKFKEIEIFLLKNCVSGKEIYFSTEVKSLDGYYGDSNLIYSIDKNPVLFTFEKDQENDCKIMLQNILICADNFVSILEFIKEFEIKIPKRDNTLTKLHLLFKNLYVSYNIKEARAFIYIEDLALWSMLGSPSSIGLHSKLGSLRLYLQCPVPLRIHHPILSAQLNPIQLDRFLQSQKFVLSLSMDSIEFFMTIIHKDKHCHPSDDSDQCPPFLECLIGSDQCTSISNKIFISEEVRNCILNEELLEIHANFGCVIFHLCKDTISVLSKFISLPNDEEPIEMMRKDSDLSSDDSDTYPVQITGLTINPNRPDELKNINLQDYLSPEFRSKEEEKVLKKPLRKSVRKSQIIHTHVEIPNIVKSNTVESDFHQLKPAHGFPTIRASMCVFYLCINVYSGNDFTGKSRHGSLRNPYSSIQVKSENLGLTFSKFPKKLHYSWRLALTAEEFEILDLIRNSAVNKLLQFDSTKIREKNSHLFQLEVSAVWPRPTYSSDIEFIISSKLLPLKVNIDQHFVEFCLDLANWKPEEQVSMRKTATVPGQISPQQSENPKKLYIQKMTIEKIEINLDYIPHSIGGRHPGANILNIFQIEGFNLMLPKIEIKGSRDLQQAILKAWKFWFKHICDKELVKLISGLGPMTTLTNLGAALYDVISLPYNSESAVDGTKQALVGLVKTFSIESIKLVETFMSGAYSILQGFGNAAGIKMPSKQALVRPLQNIQTAVDRNQIEAHHNKYRG</sequence>
<comment type="catalytic activity">
    <reaction evidence="10">
        <text>a 1,2-diacyl-sn-glycero-3-phospho-L-serine(in) = a 1,2-diacyl-sn-glycero-3-phospho-L-serine(out)</text>
        <dbReference type="Rhea" id="RHEA:38663"/>
        <dbReference type="ChEBI" id="CHEBI:57262"/>
    </reaction>
</comment>
<dbReference type="GO" id="GO:0061908">
    <property type="term" value="C:phagophore"/>
    <property type="evidence" value="ECO:0007669"/>
    <property type="project" value="TreeGrafter"/>
</dbReference>
<reference evidence="12" key="1">
    <citation type="submission" date="2021-09" db="EMBL/GenBank/DDBJ databases">
        <authorList>
            <consortium name="AG Swart"/>
            <person name="Singh M."/>
            <person name="Singh A."/>
            <person name="Seah K."/>
            <person name="Emmerich C."/>
        </authorList>
    </citation>
    <scope>NUCLEOTIDE SEQUENCE</scope>
    <source>
        <strain evidence="12">ATCC30299</strain>
    </source>
</reference>
<dbReference type="GO" id="GO:0032266">
    <property type="term" value="F:phosphatidylinositol-3-phosphate binding"/>
    <property type="evidence" value="ECO:0007669"/>
    <property type="project" value="TreeGrafter"/>
</dbReference>
<evidence type="ECO:0000256" key="6">
    <source>
        <dbReference type="ARBA" id="ARBA00022824"/>
    </source>
</evidence>
<dbReference type="PANTHER" id="PTHR13190">
    <property type="entry name" value="AUTOPHAGY-RELATED 2, ISOFORM A"/>
    <property type="match status" value="1"/>
</dbReference>
<dbReference type="EMBL" id="CAJZBQ010000038">
    <property type="protein sequence ID" value="CAG9325509.1"/>
    <property type="molecule type" value="Genomic_DNA"/>
</dbReference>
<dbReference type="GO" id="GO:0043495">
    <property type="term" value="F:protein-membrane adaptor activity"/>
    <property type="evidence" value="ECO:0007669"/>
    <property type="project" value="TreeGrafter"/>
</dbReference>
<evidence type="ECO:0000256" key="10">
    <source>
        <dbReference type="ARBA" id="ARBA00024479"/>
    </source>
</evidence>
<evidence type="ECO:0000256" key="8">
    <source>
        <dbReference type="ARBA" id="ARBA00023055"/>
    </source>
</evidence>
<evidence type="ECO:0000256" key="4">
    <source>
        <dbReference type="ARBA" id="ARBA00018070"/>
    </source>
</evidence>
<dbReference type="PANTHER" id="PTHR13190:SF1">
    <property type="entry name" value="AUTOPHAGY-RELATED 2, ISOFORM A"/>
    <property type="match status" value="1"/>
</dbReference>
<keyword evidence="7" id="KW-0072">Autophagy</keyword>
<organism evidence="12 13">
    <name type="scientific">Blepharisma stoltei</name>
    <dbReference type="NCBI Taxonomy" id="1481888"/>
    <lineage>
        <taxon>Eukaryota</taxon>
        <taxon>Sar</taxon>
        <taxon>Alveolata</taxon>
        <taxon>Ciliophora</taxon>
        <taxon>Postciliodesmatophora</taxon>
        <taxon>Heterotrichea</taxon>
        <taxon>Heterotrichida</taxon>
        <taxon>Blepharismidae</taxon>
        <taxon>Blepharisma</taxon>
    </lineage>
</organism>
<comment type="similarity">
    <text evidence="3">Belongs to the ATG2 family.</text>
</comment>
<dbReference type="GO" id="GO:0000045">
    <property type="term" value="P:autophagosome assembly"/>
    <property type="evidence" value="ECO:0007669"/>
    <property type="project" value="TreeGrafter"/>
</dbReference>
<dbReference type="InterPro" id="IPR026849">
    <property type="entry name" value="ATG2"/>
</dbReference>
<evidence type="ECO:0000313" key="12">
    <source>
        <dbReference type="EMBL" id="CAG9325509.1"/>
    </source>
</evidence>
<proteinExistence type="inferred from homology"/>
<evidence type="ECO:0000256" key="11">
    <source>
        <dbReference type="ARBA" id="ARBA00024615"/>
    </source>
</evidence>
<dbReference type="GO" id="GO:0034045">
    <property type="term" value="C:phagophore assembly site membrane"/>
    <property type="evidence" value="ECO:0007669"/>
    <property type="project" value="UniProtKB-SubCell"/>
</dbReference>
<dbReference type="GO" id="GO:0005789">
    <property type="term" value="C:endoplasmic reticulum membrane"/>
    <property type="evidence" value="ECO:0007669"/>
    <property type="project" value="UniProtKB-SubCell"/>
</dbReference>
<evidence type="ECO:0000256" key="9">
    <source>
        <dbReference type="ARBA" id="ARBA00023136"/>
    </source>
</evidence>
<dbReference type="Pfam" id="PF13329">
    <property type="entry name" value="ATG2_CAD"/>
    <property type="match status" value="1"/>
</dbReference>
<evidence type="ECO:0000256" key="5">
    <source>
        <dbReference type="ARBA" id="ARBA00022448"/>
    </source>
</evidence>
<dbReference type="Proteomes" id="UP001162131">
    <property type="component" value="Unassembled WGS sequence"/>
</dbReference>
<dbReference type="GO" id="GO:0006869">
    <property type="term" value="P:lipid transport"/>
    <property type="evidence" value="ECO:0007669"/>
    <property type="project" value="UniProtKB-KW"/>
</dbReference>
<dbReference type="GO" id="GO:0061723">
    <property type="term" value="P:glycophagy"/>
    <property type="evidence" value="ECO:0007669"/>
    <property type="project" value="TreeGrafter"/>
</dbReference>
<evidence type="ECO:0000256" key="1">
    <source>
        <dbReference type="ARBA" id="ARBA00004406"/>
    </source>
</evidence>
<evidence type="ECO:0000313" key="13">
    <source>
        <dbReference type="Proteomes" id="UP001162131"/>
    </source>
</evidence>
<name>A0AAU9JGW2_9CILI</name>
<evidence type="ECO:0000256" key="7">
    <source>
        <dbReference type="ARBA" id="ARBA00023006"/>
    </source>
</evidence>
<keyword evidence="8" id="KW-0445">Lipid transport</keyword>
<protein>
    <recommendedName>
        <fullName evidence="4">Autophagy-related protein 2</fullName>
    </recommendedName>
</protein>